<dbReference type="OrthoDB" id="2657661at2759"/>
<protein>
    <recommendedName>
        <fullName evidence="5">WW domain-containing protein</fullName>
    </recommendedName>
</protein>
<dbReference type="AlphaFoldDB" id="A0A401GP83"/>
<dbReference type="RefSeq" id="XP_027614893.1">
    <property type="nucleotide sequence ID" value="XM_027759092.1"/>
</dbReference>
<organism evidence="3 4">
    <name type="scientific">Sparassis crispa</name>
    <dbReference type="NCBI Taxonomy" id="139825"/>
    <lineage>
        <taxon>Eukaryota</taxon>
        <taxon>Fungi</taxon>
        <taxon>Dikarya</taxon>
        <taxon>Basidiomycota</taxon>
        <taxon>Agaricomycotina</taxon>
        <taxon>Agaricomycetes</taxon>
        <taxon>Polyporales</taxon>
        <taxon>Sparassidaceae</taxon>
        <taxon>Sparassis</taxon>
    </lineage>
</organism>
<dbReference type="EMBL" id="BFAD01000005">
    <property type="protein sequence ID" value="GBE83980.1"/>
    <property type="molecule type" value="Genomic_DNA"/>
</dbReference>
<feature type="transmembrane region" description="Helical" evidence="2">
    <location>
        <begin position="493"/>
        <end position="514"/>
    </location>
</feature>
<name>A0A401GP83_9APHY</name>
<keyword evidence="2" id="KW-0472">Membrane</keyword>
<keyword evidence="4" id="KW-1185">Reference proteome</keyword>
<dbReference type="Proteomes" id="UP000287166">
    <property type="component" value="Unassembled WGS sequence"/>
</dbReference>
<keyword evidence="2" id="KW-0812">Transmembrane</keyword>
<reference evidence="3 4" key="1">
    <citation type="journal article" date="2018" name="Sci. Rep.">
        <title>Genome sequence of the cauliflower mushroom Sparassis crispa (Hanabiratake) and its association with beneficial usage.</title>
        <authorList>
            <person name="Kiyama R."/>
            <person name="Furutani Y."/>
            <person name="Kawaguchi K."/>
            <person name="Nakanishi T."/>
        </authorList>
    </citation>
    <scope>NUCLEOTIDE SEQUENCE [LARGE SCALE GENOMIC DNA]</scope>
</reference>
<gene>
    <name evidence="3" type="ORF">SCP_0510390</name>
</gene>
<dbReference type="InParanoid" id="A0A401GP83"/>
<feature type="transmembrane region" description="Helical" evidence="2">
    <location>
        <begin position="526"/>
        <end position="547"/>
    </location>
</feature>
<feature type="transmembrane region" description="Helical" evidence="2">
    <location>
        <begin position="443"/>
        <end position="462"/>
    </location>
</feature>
<dbReference type="GeneID" id="38780897"/>
<sequence>MVERIELDDSNTLRSRASSPSYSSSEATVLDATASTHVSETANPGHTPSLCATPDEPSAHPLANAATPSHHVALPIHDGAVRYGAGDNTIAGTDYEPVSPEDVMERRYCQRHCIPQSRPEEIQTIPPVKTTFAYPALPPGWTTCEHPEGCRYFRNNAQRLYTDAWIHDRTTFESIETLGRQICHDLQQRDDVPDGTEIVLDVYKDENGLHRSYYLVREADRTIFWLHEVDVVLLSRGSRPVFDESHLKHAQEAQYWLHAGLFPNDRDITKELLDELEDLMIHQTTDAHTSETSTAPYGADDMRIHLATFKHSRPGQRPGSFCSLTKMMYVLASARFMNYHGQQYARLDRDRSVYEGSDEPHSYIFLMLSPLLFYTPDLYIEELEKVWVEETAHYQPWNIFVSSLQKDWESAILPATVLLTANVGFLAIQSEDTGRPSRSVAQITSYLSTFLSLGNIIMCIILSRQHRSNAHGTATEAATYLSGRSQKIMGLELLAITFSLPGAMFLWGMLFFYVTMSWVCFHDTSPATSVSAAIVLTIIVGLTLVVVCMDWRTGPPEEGLWNRLSASLKRALKRMVQRRRDLAFPRKPRLPWWQTRRMRRSRRGAVKQSDDIV</sequence>
<evidence type="ECO:0000256" key="1">
    <source>
        <dbReference type="SAM" id="MobiDB-lite"/>
    </source>
</evidence>
<evidence type="ECO:0008006" key="5">
    <source>
        <dbReference type="Google" id="ProtNLM"/>
    </source>
</evidence>
<proteinExistence type="predicted"/>
<comment type="caution">
    <text evidence="3">The sequence shown here is derived from an EMBL/GenBank/DDBJ whole genome shotgun (WGS) entry which is preliminary data.</text>
</comment>
<evidence type="ECO:0000313" key="3">
    <source>
        <dbReference type="EMBL" id="GBE83980.1"/>
    </source>
</evidence>
<accession>A0A401GP83</accession>
<evidence type="ECO:0000313" key="4">
    <source>
        <dbReference type="Proteomes" id="UP000287166"/>
    </source>
</evidence>
<feature type="compositionally biased region" description="Polar residues" evidence="1">
    <location>
        <begin position="33"/>
        <end position="46"/>
    </location>
</feature>
<keyword evidence="2" id="KW-1133">Transmembrane helix</keyword>
<feature type="compositionally biased region" description="Low complexity" evidence="1">
    <location>
        <begin position="15"/>
        <end position="25"/>
    </location>
</feature>
<evidence type="ECO:0000256" key="2">
    <source>
        <dbReference type="SAM" id="Phobius"/>
    </source>
</evidence>
<feature type="region of interest" description="Disordered" evidence="1">
    <location>
        <begin position="1"/>
        <end position="64"/>
    </location>
</feature>